<accession>A0A8X6LFA7</accession>
<evidence type="ECO:0000313" key="1">
    <source>
        <dbReference type="EMBL" id="GFR07705.1"/>
    </source>
</evidence>
<gene>
    <name evidence="1" type="ORF">TNCT_268081</name>
</gene>
<organism evidence="1 2">
    <name type="scientific">Trichonephila clavata</name>
    <name type="common">Joro spider</name>
    <name type="synonym">Nephila clavata</name>
    <dbReference type="NCBI Taxonomy" id="2740835"/>
    <lineage>
        <taxon>Eukaryota</taxon>
        <taxon>Metazoa</taxon>
        <taxon>Ecdysozoa</taxon>
        <taxon>Arthropoda</taxon>
        <taxon>Chelicerata</taxon>
        <taxon>Arachnida</taxon>
        <taxon>Araneae</taxon>
        <taxon>Araneomorphae</taxon>
        <taxon>Entelegynae</taxon>
        <taxon>Araneoidea</taxon>
        <taxon>Nephilidae</taxon>
        <taxon>Trichonephila</taxon>
    </lineage>
</organism>
<protein>
    <submittedName>
        <fullName evidence="1">Uncharacterized protein</fullName>
    </submittedName>
</protein>
<dbReference type="Proteomes" id="UP000887116">
    <property type="component" value="Unassembled WGS sequence"/>
</dbReference>
<dbReference type="EMBL" id="BMAO01016327">
    <property type="protein sequence ID" value="GFR07705.1"/>
    <property type="molecule type" value="Genomic_DNA"/>
</dbReference>
<evidence type="ECO:0000313" key="2">
    <source>
        <dbReference type="Proteomes" id="UP000887116"/>
    </source>
</evidence>
<sequence>MKAVLGRLSYEALLCGFTLMTSSYLGVLSRDILIMSDVYYKSWPEVRPHQVLPVPAGSHLSGISFRRKVSEQTRIRYQLRKTRTARQISAAPEFFRLWHVMPEILEKLHKRLTDP</sequence>
<proteinExistence type="predicted"/>
<comment type="caution">
    <text evidence="1">The sequence shown here is derived from an EMBL/GenBank/DDBJ whole genome shotgun (WGS) entry which is preliminary data.</text>
</comment>
<dbReference type="AlphaFoldDB" id="A0A8X6LFA7"/>
<reference evidence="1" key="1">
    <citation type="submission" date="2020-07" db="EMBL/GenBank/DDBJ databases">
        <title>Multicomponent nature underlies the extraordinary mechanical properties of spider dragline silk.</title>
        <authorList>
            <person name="Kono N."/>
            <person name="Nakamura H."/>
            <person name="Mori M."/>
            <person name="Yoshida Y."/>
            <person name="Ohtoshi R."/>
            <person name="Malay A.D."/>
            <person name="Moran D.A.P."/>
            <person name="Tomita M."/>
            <person name="Numata K."/>
            <person name="Arakawa K."/>
        </authorList>
    </citation>
    <scope>NUCLEOTIDE SEQUENCE</scope>
</reference>
<name>A0A8X6LFA7_TRICU</name>
<keyword evidence="2" id="KW-1185">Reference proteome</keyword>